<name>A0A7G2CDG7_9TRYP</name>
<gene>
    <name evidence="2" type="ORF">ADEAN_000454900</name>
</gene>
<dbReference type="CDD" id="cd00195">
    <property type="entry name" value="UBCc_UEV"/>
    <property type="match status" value="1"/>
</dbReference>
<evidence type="ECO:0000313" key="2">
    <source>
        <dbReference type="EMBL" id="CAD2217071.1"/>
    </source>
</evidence>
<dbReference type="InterPro" id="IPR000608">
    <property type="entry name" value="UBC"/>
</dbReference>
<evidence type="ECO:0000313" key="3">
    <source>
        <dbReference type="Proteomes" id="UP000515908"/>
    </source>
</evidence>
<dbReference type="Proteomes" id="UP000515908">
    <property type="component" value="Chromosome 08"/>
</dbReference>
<feature type="domain" description="UBC core" evidence="1">
    <location>
        <begin position="11"/>
        <end position="185"/>
    </location>
</feature>
<accession>A0A7G2CDG7</accession>
<keyword evidence="3" id="KW-1185">Reference proteome</keyword>
<dbReference type="VEuPathDB" id="TriTrypDB:ADEAN_000454900"/>
<dbReference type="EMBL" id="LR877152">
    <property type="protein sequence ID" value="CAD2217071.1"/>
    <property type="molecule type" value="Genomic_DNA"/>
</dbReference>
<dbReference type="PROSITE" id="PS50127">
    <property type="entry name" value="UBC_2"/>
    <property type="match status" value="1"/>
</dbReference>
<dbReference type="AlphaFoldDB" id="A0A7G2CDG7"/>
<evidence type="ECO:0000259" key="1">
    <source>
        <dbReference type="PROSITE" id="PS50127"/>
    </source>
</evidence>
<dbReference type="Gene3D" id="3.10.110.10">
    <property type="entry name" value="Ubiquitin Conjugating Enzyme"/>
    <property type="match status" value="1"/>
</dbReference>
<proteinExistence type="predicted"/>
<protein>
    <submittedName>
        <fullName evidence="2">Ubiquitin-conjugating enzyme, putative</fullName>
    </submittedName>
</protein>
<dbReference type="Pfam" id="PF00179">
    <property type="entry name" value="UQ_con"/>
    <property type="match status" value="1"/>
</dbReference>
<organism evidence="2 3">
    <name type="scientific">Angomonas deanei</name>
    <dbReference type="NCBI Taxonomy" id="59799"/>
    <lineage>
        <taxon>Eukaryota</taxon>
        <taxon>Discoba</taxon>
        <taxon>Euglenozoa</taxon>
        <taxon>Kinetoplastea</taxon>
        <taxon>Metakinetoplastina</taxon>
        <taxon>Trypanosomatida</taxon>
        <taxon>Trypanosomatidae</taxon>
        <taxon>Strigomonadinae</taxon>
        <taxon>Angomonas</taxon>
    </lineage>
</organism>
<sequence>MEEASTHDALYFSFYLRRELSILSEGEDRRETPEEVILIPSCDTSVDLHNWKCTVRVVNTESPWRGAVFVVDITLPSNYPFAPPLVELAHPLMSHPLIKKKNHDPDDHTHTIPFDVYYMQSVDPLRVSVLGSLKWYLGAFFSAPSAWSVFCKHAVEVDVQLAYMDVTRYSVLQQIACGTATAEASPYVRDLLQKEALSFFLGAALESDSDDVDSFYFKESDAQAENANISLHVEEPPVTFEEWFTTDFLPKSRSYI</sequence>
<reference evidence="2 3" key="1">
    <citation type="submission" date="2020-08" db="EMBL/GenBank/DDBJ databases">
        <authorList>
            <person name="Newling K."/>
            <person name="Davey J."/>
            <person name="Forrester S."/>
        </authorList>
    </citation>
    <scope>NUCLEOTIDE SEQUENCE [LARGE SCALE GENOMIC DNA]</scope>
    <source>
        <strain evidence="3">Crithidia deanei Carvalho (ATCC PRA-265)</strain>
    </source>
</reference>
<dbReference type="InterPro" id="IPR016135">
    <property type="entry name" value="UBQ-conjugating_enzyme/RWD"/>
</dbReference>
<dbReference type="SUPFAM" id="SSF54495">
    <property type="entry name" value="UBC-like"/>
    <property type="match status" value="1"/>
</dbReference>